<evidence type="ECO:0000313" key="2">
    <source>
        <dbReference type="Proteomes" id="UP000593572"/>
    </source>
</evidence>
<accession>A0A7J8MT88</accession>
<evidence type="ECO:0000313" key="1">
    <source>
        <dbReference type="EMBL" id="MBA0567780.1"/>
    </source>
</evidence>
<protein>
    <submittedName>
        <fullName evidence="1">Uncharacterized protein</fullName>
    </submittedName>
</protein>
<proteinExistence type="predicted"/>
<dbReference type="AlphaFoldDB" id="A0A7J8MT88"/>
<organism evidence="1 2">
    <name type="scientific">Gossypium lobatum</name>
    <dbReference type="NCBI Taxonomy" id="34289"/>
    <lineage>
        <taxon>Eukaryota</taxon>
        <taxon>Viridiplantae</taxon>
        <taxon>Streptophyta</taxon>
        <taxon>Embryophyta</taxon>
        <taxon>Tracheophyta</taxon>
        <taxon>Spermatophyta</taxon>
        <taxon>Magnoliopsida</taxon>
        <taxon>eudicotyledons</taxon>
        <taxon>Gunneridae</taxon>
        <taxon>Pentapetalae</taxon>
        <taxon>rosids</taxon>
        <taxon>malvids</taxon>
        <taxon>Malvales</taxon>
        <taxon>Malvaceae</taxon>
        <taxon>Malvoideae</taxon>
        <taxon>Gossypium</taxon>
    </lineage>
</organism>
<sequence length="239" mass="26475">MQYPLFDFKDFSDISDFDFMYHGNNIMVNKAATNLSKVDAEVKLPPPLVKPNEQTEFDPMNLILIASEMVNSVETNQFNSHIGSSLPEDGVYTTQSVYLKRKVNLVKFNNLNGHIGSSLPKDGVYIAKSVYLECKVNSLQEKTLNGHVGSSLQDELLSCSTQREDLVNPGKRVTFANQFQQNNGNNNSNGNQQPLVYPNSTPQNFIGDLISVKFCIGEGCEERGFGPTVKTALVSILVD</sequence>
<dbReference type="EMBL" id="JABEZX010000010">
    <property type="protein sequence ID" value="MBA0567780.1"/>
    <property type="molecule type" value="Genomic_DNA"/>
</dbReference>
<comment type="caution">
    <text evidence="1">The sequence shown here is derived from an EMBL/GenBank/DDBJ whole genome shotgun (WGS) entry which is preliminary data.</text>
</comment>
<gene>
    <name evidence="1" type="ORF">Golob_005320</name>
</gene>
<dbReference type="Proteomes" id="UP000593572">
    <property type="component" value="Unassembled WGS sequence"/>
</dbReference>
<name>A0A7J8MT88_9ROSI</name>
<feature type="non-terminal residue" evidence="1">
    <location>
        <position position="1"/>
    </location>
</feature>
<reference evidence="1 2" key="1">
    <citation type="journal article" date="2019" name="Genome Biol. Evol.">
        <title>Insights into the evolution of the New World diploid cottons (Gossypium, subgenus Houzingenia) based on genome sequencing.</title>
        <authorList>
            <person name="Grover C.E."/>
            <person name="Arick M.A. 2nd"/>
            <person name="Thrash A."/>
            <person name="Conover J.L."/>
            <person name="Sanders W.S."/>
            <person name="Peterson D.G."/>
            <person name="Frelichowski J.E."/>
            <person name="Scheffler J.A."/>
            <person name="Scheffler B.E."/>
            <person name="Wendel J.F."/>
        </authorList>
    </citation>
    <scope>NUCLEOTIDE SEQUENCE [LARGE SCALE GENOMIC DNA]</scope>
    <source>
        <strain evidence="1">157</strain>
        <tissue evidence="1">Leaf</tissue>
    </source>
</reference>
<keyword evidence="2" id="KW-1185">Reference proteome</keyword>